<feature type="non-terminal residue" evidence="1">
    <location>
        <position position="1"/>
    </location>
</feature>
<reference evidence="1 2" key="1">
    <citation type="journal article" date="2019" name="Nat. Ecol. Evol.">
        <title>Megaphylogeny resolves global patterns of mushroom evolution.</title>
        <authorList>
            <person name="Varga T."/>
            <person name="Krizsan K."/>
            <person name="Foldi C."/>
            <person name="Dima B."/>
            <person name="Sanchez-Garcia M."/>
            <person name="Sanchez-Ramirez S."/>
            <person name="Szollosi G.J."/>
            <person name="Szarkandi J.G."/>
            <person name="Papp V."/>
            <person name="Albert L."/>
            <person name="Andreopoulos W."/>
            <person name="Angelini C."/>
            <person name="Antonin V."/>
            <person name="Barry K.W."/>
            <person name="Bougher N.L."/>
            <person name="Buchanan P."/>
            <person name="Buyck B."/>
            <person name="Bense V."/>
            <person name="Catcheside P."/>
            <person name="Chovatia M."/>
            <person name="Cooper J."/>
            <person name="Damon W."/>
            <person name="Desjardin D."/>
            <person name="Finy P."/>
            <person name="Geml J."/>
            <person name="Haridas S."/>
            <person name="Hughes K."/>
            <person name="Justo A."/>
            <person name="Karasinski D."/>
            <person name="Kautmanova I."/>
            <person name="Kiss B."/>
            <person name="Kocsube S."/>
            <person name="Kotiranta H."/>
            <person name="LaButti K.M."/>
            <person name="Lechner B.E."/>
            <person name="Liimatainen K."/>
            <person name="Lipzen A."/>
            <person name="Lukacs Z."/>
            <person name="Mihaltcheva S."/>
            <person name="Morgado L.N."/>
            <person name="Niskanen T."/>
            <person name="Noordeloos M.E."/>
            <person name="Ohm R.A."/>
            <person name="Ortiz-Santana B."/>
            <person name="Ovrebo C."/>
            <person name="Racz N."/>
            <person name="Riley R."/>
            <person name="Savchenko A."/>
            <person name="Shiryaev A."/>
            <person name="Soop K."/>
            <person name="Spirin V."/>
            <person name="Szebenyi C."/>
            <person name="Tomsovsky M."/>
            <person name="Tulloss R.E."/>
            <person name="Uehling J."/>
            <person name="Grigoriev I.V."/>
            <person name="Vagvolgyi C."/>
            <person name="Papp T."/>
            <person name="Martin F.M."/>
            <person name="Miettinen O."/>
            <person name="Hibbett D.S."/>
            <person name="Nagy L.G."/>
        </authorList>
    </citation>
    <scope>NUCLEOTIDE SEQUENCE [LARGE SCALE GENOMIC DNA]</scope>
    <source>
        <strain evidence="1 2">CBS 962.96</strain>
    </source>
</reference>
<dbReference type="OrthoDB" id="3363652at2759"/>
<organism evidence="1 2">
    <name type="scientific">Dendrothele bispora (strain CBS 962.96)</name>
    <dbReference type="NCBI Taxonomy" id="1314807"/>
    <lineage>
        <taxon>Eukaryota</taxon>
        <taxon>Fungi</taxon>
        <taxon>Dikarya</taxon>
        <taxon>Basidiomycota</taxon>
        <taxon>Agaricomycotina</taxon>
        <taxon>Agaricomycetes</taxon>
        <taxon>Agaricomycetidae</taxon>
        <taxon>Agaricales</taxon>
        <taxon>Agaricales incertae sedis</taxon>
        <taxon>Dendrothele</taxon>
    </lineage>
</organism>
<dbReference type="Proteomes" id="UP000297245">
    <property type="component" value="Unassembled WGS sequence"/>
</dbReference>
<accession>A0A4S8L4L0</accession>
<evidence type="ECO:0000313" key="1">
    <source>
        <dbReference type="EMBL" id="THU83502.1"/>
    </source>
</evidence>
<sequence length="114" mass="12906">FTRKTNAFLPARVDRVMEEINIGDDLTADERRVEELLRSYANCFEIAVSEAHAVNGAVQHTQRRAVSKVCTLTTIERTPDKSFSDKRLTKCWERGSENKCVSPITLAQKAHEVV</sequence>
<evidence type="ECO:0000313" key="2">
    <source>
        <dbReference type="Proteomes" id="UP000297245"/>
    </source>
</evidence>
<protein>
    <submittedName>
        <fullName evidence="1">Uncharacterized protein</fullName>
    </submittedName>
</protein>
<gene>
    <name evidence="1" type="ORF">K435DRAFT_689468</name>
</gene>
<keyword evidence="2" id="KW-1185">Reference proteome</keyword>
<name>A0A4S8L4L0_DENBC</name>
<proteinExistence type="predicted"/>
<dbReference type="AlphaFoldDB" id="A0A4S8L4L0"/>
<dbReference type="EMBL" id="ML179659">
    <property type="protein sequence ID" value="THU83502.1"/>
    <property type="molecule type" value="Genomic_DNA"/>
</dbReference>